<dbReference type="Pfam" id="PF13510">
    <property type="entry name" value="Fer2_4"/>
    <property type="match status" value="1"/>
</dbReference>
<dbReference type="SUPFAM" id="SSF101790">
    <property type="entry name" value="Aminomethyltransferase beta-barrel domain"/>
    <property type="match status" value="1"/>
</dbReference>
<dbReference type="Proteomes" id="UP000317422">
    <property type="component" value="Unassembled WGS sequence"/>
</dbReference>
<feature type="domain" description="SoxA A3" evidence="7">
    <location>
        <begin position="457"/>
        <end position="539"/>
    </location>
</feature>
<protein>
    <submittedName>
        <fullName evidence="8">Sarcosine oxidase subunit alpha</fullName>
    </submittedName>
</protein>
<dbReference type="InterPro" id="IPR036188">
    <property type="entry name" value="FAD/NAD-bd_sf"/>
</dbReference>
<dbReference type="RefSeq" id="WP_141923704.1">
    <property type="nucleotide sequence ID" value="NZ_VFQC01000001.1"/>
</dbReference>
<dbReference type="InterPro" id="IPR027266">
    <property type="entry name" value="TrmE/GcvT-like"/>
</dbReference>
<dbReference type="Pfam" id="PF01571">
    <property type="entry name" value="GCV_T"/>
    <property type="match status" value="1"/>
</dbReference>
<evidence type="ECO:0000259" key="6">
    <source>
        <dbReference type="Pfam" id="PF08669"/>
    </source>
</evidence>
<dbReference type="InterPro" id="IPR023753">
    <property type="entry name" value="FAD/NAD-binding_dom"/>
</dbReference>
<dbReference type="PANTHER" id="PTHR43757:SF2">
    <property type="entry name" value="AMINOMETHYLTRANSFERASE, MITOCHONDRIAL"/>
    <property type="match status" value="1"/>
</dbReference>
<evidence type="ECO:0000313" key="9">
    <source>
        <dbReference type="Proteomes" id="UP000317422"/>
    </source>
</evidence>
<dbReference type="InterPro" id="IPR028896">
    <property type="entry name" value="GcvT/YgfZ/DmdA"/>
</dbReference>
<gene>
    <name evidence="8" type="ORF">FHX37_2100</name>
</gene>
<comment type="similarity">
    <text evidence="1">Belongs to the GcvT family.</text>
</comment>
<keyword evidence="2" id="KW-0560">Oxidoreductase</keyword>
<dbReference type="PRINTS" id="PR00469">
    <property type="entry name" value="PNDRDTASEII"/>
</dbReference>
<dbReference type="GO" id="GO:0016491">
    <property type="term" value="F:oxidoreductase activity"/>
    <property type="evidence" value="ECO:0007669"/>
    <property type="project" value="UniProtKB-KW"/>
</dbReference>
<reference evidence="8 9" key="1">
    <citation type="submission" date="2019-06" db="EMBL/GenBank/DDBJ databases">
        <title>Sequencing the genomes of 1000 actinobacteria strains.</title>
        <authorList>
            <person name="Klenk H.-P."/>
        </authorList>
    </citation>
    <scope>NUCLEOTIDE SEQUENCE [LARGE SCALE GENOMIC DNA]</scope>
    <source>
        <strain evidence="8 9">DSM 45015</strain>
    </source>
</reference>
<dbReference type="SUPFAM" id="SSF103025">
    <property type="entry name" value="Folate-binding domain"/>
    <property type="match status" value="1"/>
</dbReference>
<feature type="domain" description="GCVT N-terminal" evidence="4">
    <location>
        <begin position="554"/>
        <end position="825"/>
    </location>
</feature>
<feature type="region of interest" description="Disordered" evidence="3">
    <location>
        <begin position="416"/>
        <end position="442"/>
    </location>
</feature>
<evidence type="ECO:0000256" key="2">
    <source>
        <dbReference type="ARBA" id="ARBA00023002"/>
    </source>
</evidence>
<sequence>MTGRRITTDNSAHTDTETVPVVVNGQELTGRDGEPLSATLLANGVAAVGSGTYTGRPRGVVGIGLEEPNAYVRVDSSPGDSMTQATRVETHAGLRAAGLAGYARLPEDRDAAPGDRMWAHCDVLVVGGGPAGIAAAMAAARAGSRVVLAEDGPRLGGDLVGSQRSVDGLTAGQWTEAARTDLESEPEVRILTRTTVTGHYYHGDVTALQRRDHTHRLWHIRAARVVLATGALERPVAFDGNDRPGTMLAGAAARYARRHGVLAGENAVVLSCHDEALWSAVELHDAGAALVAVADARPAPGAVPVEALHERGVAVRTSSGVTRTTADAEGRVDGAAVAPIDAGGEATGAEEELACDLVAVSGGYDSAIALATHIGGQARWDPAAAGVLPETLPAGVHCVGAARGTREVQAAVDEGRKAGQAAARGSEEEVLGTPVSSGDTPPAALWTVRGPETDPARVFVDMQRDATLADIRSALAAGMFSIEHVKRHTTIGTGPDQGRTSGVLTSGIVAQETGRTVREVGGTTARPPYVPVPFTAMAGLDRGELLVPARRTPMHEWHVSHGAVFEDVGQWRRARYYPRGTEDMRSAVLRECAATRESVGVLDASTLGKIMVEGRDAGAFLDRIYTGNFSTLRTGKCRYGVMCTADGIVLDDGVAVRLGESSFMATTTTGNAETVLSWMEEWLQTEWPHMCVHVTHVTDHWATISVVGPRSRDVVAQLAPDLDVSAEGFEFMTVREAHVLGVPARILRVSFTGELTFEINVPAWYGQAVWEAVMAAGAPYGITPYGTETMHVLRAEKGFIVVGHETDGNVTPVDAGLGWAVSKRKDFIGKRSLWRPDLARDDREQLVGLLPEDTGHVLAEGAQLVDTPPATPVTRERPHPPQGRVTSSYASAAMERSFALGLLRGGRDRHGERVYAVHLDQTEPVLVTDPVFYDKEGSRRDG</sequence>
<dbReference type="SUPFAM" id="SSF51905">
    <property type="entry name" value="FAD/NAD(P)-binding domain"/>
    <property type="match status" value="1"/>
</dbReference>
<dbReference type="PANTHER" id="PTHR43757">
    <property type="entry name" value="AMINOMETHYLTRANSFERASE"/>
    <property type="match status" value="1"/>
</dbReference>
<dbReference type="PRINTS" id="PR00368">
    <property type="entry name" value="FADPNR"/>
</dbReference>
<dbReference type="Pfam" id="PF17806">
    <property type="entry name" value="SO_alpha_A3"/>
    <property type="match status" value="1"/>
</dbReference>
<dbReference type="OrthoDB" id="5287468at2"/>
<proteinExistence type="inferred from homology"/>
<dbReference type="InterPro" id="IPR029043">
    <property type="entry name" value="GcvT/YgfZ_C"/>
</dbReference>
<dbReference type="InterPro" id="IPR013977">
    <property type="entry name" value="GcvT_C"/>
</dbReference>
<evidence type="ECO:0000256" key="1">
    <source>
        <dbReference type="ARBA" id="ARBA00008609"/>
    </source>
</evidence>
<dbReference type="EMBL" id="VFQC01000001">
    <property type="protein sequence ID" value="TQN32165.1"/>
    <property type="molecule type" value="Genomic_DNA"/>
</dbReference>
<dbReference type="InterPro" id="IPR041854">
    <property type="entry name" value="BFD-like_2Fe2S-bd_dom_sf"/>
</dbReference>
<feature type="region of interest" description="Disordered" evidence="3">
    <location>
        <begin position="867"/>
        <end position="888"/>
    </location>
</feature>
<dbReference type="Gene3D" id="3.10.20.440">
    <property type="entry name" value="2Fe-2S iron-sulphur cluster binding domain, sarcosine oxidase, alpha subunit, N-terminal domain"/>
    <property type="match status" value="1"/>
</dbReference>
<comment type="caution">
    <text evidence="8">The sequence shown here is derived from an EMBL/GenBank/DDBJ whole genome shotgun (WGS) entry which is preliminary data.</text>
</comment>
<dbReference type="Gene3D" id="1.10.10.1100">
    <property type="entry name" value="BFD-like [2Fe-2S]-binding domain"/>
    <property type="match status" value="1"/>
</dbReference>
<organism evidence="8 9">
    <name type="scientific">Haloactinospora alba</name>
    <dbReference type="NCBI Taxonomy" id="405555"/>
    <lineage>
        <taxon>Bacteria</taxon>
        <taxon>Bacillati</taxon>
        <taxon>Actinomycetota</taxon>
        <taxon>Actinomycetes</taxon>
        <taxon>Streptosporangiales</taxon>
        <taxon>Nocardiopsidaceae</taxon>
        <taxon>Haloactinospora</taxon>
    </lineage>
</organism>
<dbReference type="InterPro" id="IPR042204">
    <property type="entry name" value="2Fe-2S-bd_N"/>
</dbReference>
<dbReference type="InterPro" id="IPR041117">
    <property type="entry name" value="SoxA_A3"/>
</dbReference>
<evidence type="ECO:0000313" key="8">
    <source>
        <dbReference type="EMBL" id="TQN32165.1"/>
    </source>
</evidence>
<feature type="domain" description="FAD/NAD(P)-binding" evidence="5">
    <location>
        <begin position="122"/>
        <end position="378"/>
    </location>
</feature>
<dbReference type="InterPro" id="IPR006222">
    <property type="entry name" value="GCVT_N"/>
</dbReference>
<dbReference type="Gene3D" id="3.50.50.60">
    <property type="entry name" value="FAD/NAD(P)-binding domain"/>
    <property type="match status" value="1"/>
</dbReference>
<dbReference type="Pfam" id="PF08669">
    <property type="entry name" value="GCV_T_C"/>
    <property type="match status" value="1"/>
</dbReference>
<dbReference type="AlphaFoldDB" id="A0A543NJX5"/>
<evidence type="ECO:0000256" key="3">
    <source>
        <dbReference type="SAM" id="MobiDB-lite"/>
    </source>
</evidence>
<evidence type="ECO:0000259" key="5">
    <source>
        <dbReference type="Pfam" id="PF07992"/>
    </source>
</evidence>
<feature type="domain" description="Aminomethyltransferase C-terminal" evidence="6">
    <location>
        <begin position="845"/>
        <end position="934"/>
    </location>
</feature>
<keyword evidence="9" id="KW-1185">Reference proteome</keyword>
<name>A0A543NJX5_9ACTN</name>
<evidence type="ECO:0000259" key="7">
    <source>
        <dbReference type="Pfam" id="PF17806"/>
    </source>
</evidence>
<accession>A0A543NJX5</accession>
<evidence type="ECO:0000259" key="4">
    <source>
        <dbReference type="Pfam" id="PF01571"/>
    </source>
</evidence>
<dbReference type="Gene3D" id="3.30.1360.120">
    <property type="entry name" value="Probable tRNA modification gtpase trme, domain 1"/>
    <property type="match status" value="1"/>
</dbReference>
<dbReference type="Pfam" id="PF07992">
    <property type="entry name" value="Pyr_redox_2"/>
    <property type="match status" value="1"/>
</dbReference>